<accession>X0X5E3</accession>
<sequence>DVSLEVIFNASVDINVDSFNDWDNTTNTAYIDADKFEIGDSANFYTEFSDINNSYPFRVANFETREVALGQGDRGHELVLNISNTELNYVDKQDLIANLNAALEGDQQNFAITLGLEVYCEDNKAATGGDQDEWKYLIFKSVNLTITYVKKIDQFTTTSWNQVGNTLDASAQVTDAKFFFKYKVNNTWPSSAPLSEIKFYINDKSYDEGIIKLTSANTSWQEAKVGGFDVTSLISTGVPITVSIEVFLKDTFELAEGLSISI</sequence>
<organism evidence="1">
    <name type="scientific">marine sediment metagenome</name>
    <dbReference type="NCBI Taxonomy" id="412755"/>
    <lineage>
        <taxon>unclassified sequences</taxon>
        <taxon>metagenomes</taxon>
        <taxon>ecological metagenomes</taxon>
    </lineage>
</organism>
<proteinExistence type="predicted"/>
<reference evidence="1" key="1">
    <citation type="journal article" date="2014" name="Front. Microbiol.">
        <title>High frequency of phylogenetically diverse reductive dehalogenase-homologous genes in deep subseafloor sedimentary metagenomes.</title>
        <authorList>
            <person name="Kawai M."/>
            <person name="Futagami T."/>
            <person name="Toyoda A."/>
            <person name="Takaki Y."/>
            <person name="Nishi S."/>
            <person name="Hori S."/>
            <person name="Arai W."/>
            <person name="Tsubouchi T."/>
            <person name="Morono Y."/>
            <person name="Uchiyama I."/>
            <person name="Ito T."/>
            <person name="Fujiyama A."/>
            <person name="Inagaki F."/>
            <person name="Takami H."/>
        </authorList>
    </citation>
    <scope>NUCLEOTIDE SEQUENCE</scope>
    <source>
        <strain evidence="1">Expedition CK06-06</strain>
    </source>
</reference>
<dbReference type="AlphaFoldDB" id="X0X5E3"/>
<name>X0X5E3_9ZZZZ</name>
<protein>
    <submittedName>
        <fullName evidence="1">Uncharacterized protein</fullName>
    </submittedName>
</protein>
<feature type="non-terminal residue" evidence="1">
    <location>
        <position position="262"/>
    </location>
</feature>
<evidence type="ECO:0000313" key="1">
    <source>
        <dbReference type="EMBL" id="GAG20216.1"/>
    </source>
</evidence>
<feature type="non-terminal residue" evidence="1">
    <location>
        <position position="1"/>
    </location>
</feature>
<dbReference type="EMBL" id="BARS01030300">
    <property type="protein sequence ID" value="GAG20216.1"/>
    <property type="molecule type" value="Genomic_DNA"/>
</dbReference>
<gene>
    <name evidence="1" type="ORF">S01H1_47265</name>
</gene>
<comment type="caution">
    <text evidence="1">The sequence shown here is derived from an EMBL/GenBank/DDBJ whole genome shotgun (WGS) entry which is preliminary data.</text>
</comment>